<dbReference type="InterPro" id="IPR026893">
    <property type="entry name" value="Tyr/Ser_Pase_IphP-type"/>
</dbReference>
<organism evidence="3 4">
    <name type="scientific">Candidatus Levilactobacillus faecigallinarum</name>
    <dbReference type="NCBI Taxonomy" id="2838638"/>
    <lineage>
        <taxon>Bacteria</taxon>
        <taxon>Bacillati</taxon>
        <taxon>Bacillota</taxon>
        <taxon>Bacilli</taxon>
        <taxon>Lactobacillales</taxon>
        <taxon>Lactobacillaceae</taxon>
        <taxon>Levilactobacillus</taxon>
    </lineage>
</organism>
<name>A0A9D1QR24_9LACO</name>
<protein>
    <submittedName>
        <fullName evidence="3">Tyrosine-protein phosphatase</fullName>
    </submittedName>
</protein>
<evidence type="ECO:0000256" key="2">
    <source>
        <dbReference type="SAM" id="SignalP"/>
    </source>
</evidence>
<accession>A0A9D1QR24</accession>
<keyword evidence="2" id="KW-0732">Signal</keyword>
<evidence type="ECO:0000313" key="3">
    <source>
        <dbReference type="EMBL" id="HIW71433.1"/>
    </source>
</evidence>
<reference evidence="3" key="2">
    <citation type="submission" date="2021-04" db="EMBL/GenBank/DDBJ databases">
        <authorList>
            <person name="Gilroy R."/>
        </authorList>
    </citation>
    <scope>NUCLEOTIDE SEQUENCE</scope>
    <source>
        <strain evidence="3">CHK173-259</strain>
    </source>
</reference>
<dbReference type="GO" id="GO:0004721">
    <property type="term" value="F:phosphoprotein phosphatase activity"/>
    <property type="evidence" value="ECO:0007669"/>
    <property type="project" value="InterPro"/>
</dbReference>
<comment type="similarity">
    <text evidence="1">Belongs to the protein-tyrosine phosphatase family.</text>
</comment>
<dbReference type="SUPFAM" id="SSF52799">
    <property type="entry name" value="(Phosphotyrosine protein) phosphatases II"/>
    <property type="match status" value="1"/>
</dbReference>
<feature type="chain" id="PRO_5039535347" evidence="2">
    <location>
        <begin position="22"/>
        <end position="303"/>
    </location>
</feature>
<feature type="signal peptide" evidence="2">
    <location>
        <begin position="1"/>
        <end position="21"/>
    </location>
</feature>
<proteinExistence type="inferred from homology"/>
<reference evidence="3" key="1">
    <citation type="journal article" date="2021" name="PeerJ">
        <title>Extensive microbial diversity within the chicken gut microbiome revealed by metagenomics and culture.</title>
        <authorList>
            <person name="Gilroy R."/>
            <person name="Ravi A."/>
            <person name="Getino M."/>
            <person name="Pursley I."/>
            <person name="Horton D.L."/>
            <person name="Alikhan N.F."/>
            <person name="Baker D."/>
            <person name="Gharbi K."/>
            <person name="Hall N."/>
            <person name="Watson M."/>
            <person name="Adriaenssens E.M."/>
            <person name="Foster-Nyarko E."/>
            <person name="Jarju S."/>
            <person name="Secka A."/>
            <person name="Antonio M."/>
            <person name="Oren A."/>
            <person name="Chaudhuri R.R."/>
            <person name="La Ragione R."/>
            <person name="Hildebrand F."/>
            <person name="Pallen M.J."/>
        </authorList>
    </citation>
    <scope>NUCLEOTIDE SEQUENCE</scope>
    <source>
        <strain evidence="3">CHK173-259</strain>
    </source>
</reference>
<evidence type="ECO:0000313" key="4">
    <source>
        <dbReference type="Proteomes" id="UP000886822"/>
    </source>
</evidence>
<dbReference type="AlphaFoldDB" id="A0A9D1QR24"/>
<dbReference type="Pfam" id="PF13350">
    <property type="entry name" value="Y_phosphatase3"/>
    <property type="match status" value="1"/>
</dbReference>
<dbReference type="PANTHER" id="PTHR31126:SF1">
    <property type="entry name" value="TYROSINE SPECIFIC PROTEIN PHOSPHATASES DOMAIN-CONTAINING PROTEIN"/>
    <property type="match status" value="1"/>
</dbReference>
<dbReference type="PANTHER" id="PTHR31126">
    <property type="entry name" value="TYROSINE-PROTEIN PHOSPHATASE"/>
    <property type="match status" value="1"/>
</dbReference>
<gene>
    <name evidence="3" type="ORF">H9875_02275</name>
</gene>
<comment type="caution">
    <text evidence="3">The sequence shown here is derived from an EMBL/GenBank/DDBJ whole genome shotgun (WGS) entry which is preliminary data.</text>
</comment>
<dbReference type="Proteomes" id="UP000886822">
    <property type="component" value="Unassembled WGS sequence"/>
</dbReference>
<dbReference type="EMBL" id="DXGJ01000020">
    <property type="protein sequence ID" value="HIW71433.1"/>
    <property type="molecule type" value="Genomic_DNA"/>
</dbReference>
<dbReference type="InterPro" id="IPR029021">
    <property type="entry name" value="Prot-tyrosine_phosphatase-like"/>
</dbReference>
<evidence type="ECO:0000256" key="1">
    <source>
        <dbReference type="ARBA" id="ARBA00009580"/>
    </source>
</evidence>
<sequence>MKKQVGTLLTAILVASSLGLQQPVATVLAAKRPATTIVQPVKAGKEIALQSAPNVRDLGGYVNSKGQSIKPHRLLRSAQLSTLTKADARKLAKVYHLKTDVDLRTLDEQKAAPDAAIPGVTHVSNPVFLHWGKASGNLSDKVAGNGVKNMETFYRSALLSKQGRKAYRTLFLTLLRNPNNKAVLWHCSAGKDRAGMGTMLILTALGFNRKLITKDYLLSNKYLAARNAGILAQDKQKGYTPVQLANAKAGAGVQISFLNAGYSAVDKKYGSMQKYLRKGLGLSNKQLAQLQKSYLTAPKSVKR</sequence>
<dbReference type="Gene3D" id="3.90.190.10">
    <property type="entry name" value="Protein tyrosine phosphatase superfamily"/>
    <property type="match status" value="1"/>
</dbReference>